<dbReference type="CDD" id="cd03257">
    <property type="entry name" value="ABC_NikE_OppD_transporters"/>
    <property type="match status" value="1"/>
</dbReference>
<evidence type="ECO:0000256" key="5">
    <source>
        <dbReference type="SAM" id="MobiDB-lite"/>
    </source>
</evidence>
<feature type="compositionally biased region" description="Basic residues" evidence="5">
    <location>
        <begin position="1"/>
        <end position="11"/>
    </location>
</feature>
<dbReference type="InterPro" id="IPR003439">
    <property type="entry name" value="ABC_transporter-like_ATP-bd"/>
</dbReference>
<evidence type="ECO:0000256" key="2">
    <source>
        <dbReference type="ARBA" id="ARBA00022448"/>
    </source>
</evidence>
<dbReference type="PANTHER" id="PTHR43776:SF7">
    <property type="entry name" value="D,D-DIPEPTIDE TRANSPORT ATP-BINDING PROTEIN DDPF-RELATED"/>
    <property type="match status" value="1"/>
</dbReference>
<name>A0A940Y2X0_9ACTN</name>
<accession>A0A940Y2X0</accession>
<evidence type="ECO:0000256" key="3">
    <source>
        <dbReference type="ARBA" id="ARBA00022741"/>
    </source>
</evidence>
<dbReference type="PROSITE" id="PS00211">
    <property type="entry name" value="ABC_TRANSPORTER_1"/>
    <property type="match status" value="2"/>
</dbReference>
<keyword evidence="3" id="KW-0547">Nucleotide-binding</keyword>
<comment type="caution">
    <text evidence="7">The sequence shown here is derived from an EMBL/GenBank/DDBJ whole genome shotgun (WGS) entry which is preliminary data.</text>
</comment>
<feature type="domain" description="ABC transporter" evidence="6">
    <location>
        <begin position="312"/>
        <end position="555"/>
    </location>
</feature>
<dbReference type="InterPro" id="IPR050319">
    <property type="entry name" value="ABC_transp_ATP-bind"/>
</dbReference>
<dbReference type="Gene3D" id="3.40.50.300">
    <property type="entry name" value="P-loop containing nucleotide triphosphate hydrolases"/>
    <property type="match status" value="2"/>
</dbReference>
<gene>
    <name evidence="7" type="ORF">J8N05_41580</name>
</gene>
<keyword evidence="8" id="KW-1185">Reference proteome</keyword>
<dbReference type="PROSITE" id="PS50893">
    <property type="entry name" value="ABC_TRANSPORTER_2"/>
    <property type="match status" value="2"/>
</dbReference>
<evidence type="ECO:0000256" key="4">
    <source>
        <dbReference type="ARBA" id="ARBA00022840"/>
    </source>
</evidence>
<comment type="similarity">
    <text evidence="1">Belongs to the ABC transporter superfamily.</text>
</comment>
<protein>
    <submittedName>
        <fullName evidence="7">ABC transporter ATP-binding protein</fullName>
    </submittedName>
</protein>
<keyword evidence="4 7" id="KW-0067">ATP-binding</keyword>
<dbReference type="InterPro" id="IPR017871">
    <property type="entry name" value="ABC_transporter-like_CS"/>
</dbReference>
<dbReference type="GO" id="GO:0016887">
    <property type="term" value="F:ATP hydrolysis activity"/>
    <property type="evidence" value="ECO:0007669"/>
    <property type="project" value="InterPro"/>
</dbReference>
<sequence length="577" mass="61918">MGRPRPQHRGRPAGPERQPRGGRPGPADRPEGGNPAVSHTPDRRTNTVGRSPSPVAEVSTLDITTPGGRPLLKNVSLTLRPGRLVAVTGPSGAGKTTLLRALLGHLPPGTAHSAGQVRVLGHDMFELDERARREIRRTRIGYVGQDPASALNPRLRVRTLLRELNTDRSPAAVRDLLDAVRLPADHRFTSRRPGELSGGQLRRVALARVLAKRPTLLLLDEPTAGLDPLLRHEISELLRSLTHEHDLGVAFSSHDPDVVERLADDVVRLAPDGAVPEAPEERGERPSGRIAVSRRPPAVSATGAETAGVPLLDVHDLSVALGRRSTGHLVLDGVRLTVAKGSVAAVVGASGSGKTTLARALVGLHKSRSGTVRLDGTALPATVGRRSRDQRRRIQLITQNPLGALNPSRTVGSSVARPLRIHHRTPPGITGRAVEELLRQVGLPADFAGRYPHELSGGQRQRVAIARALAAEPEILVCDEITSALDRPTGHAVMDLLHRLRQDRSMTLVIISHDVPLIQDRSETITVLADGRVVESGRTADVFADPRHAATAELLSRPPASVPTSGTREHHRTLPYP</sequence>
<evidence type="ECO:0000259" key="6">
    <source>
        <dbReference type="PROSITE" id="PS50893"/>
    </source>
</evidence>
<feature type="region of interest" description="Disordered" evidence="5">
    <location>
        <begin position="1"/>
        <end position="69"/>
    </location>
</feature>
<dbReference type="Proteomes" id="UP000677413">
    <property type="component" value="Unassembled WGS sequence"/>
</dbReference>
<dbReference type="SMART" id="SM00382">
    <property type="entry name" value="AAA"/>
    <property type="match status" value="2"/>
</dbReference>
<dbReference type="InterPro" id="IPR003593">
    <property type="entry name" value="AAA+_ATPase"/>
</dbReference>
<evidence type="ECO:0000256" key="1">
    <source>
        <dbReference type="ARBA" id="ARBA00005417"/>
    </source>
</evidence>
<evidence type="ECO:0000313" key="8">
    <source>
        <dbReference type="Proteomes" id="UP000677413"/>
    </source>
</evidence>
<feature type="region of interest" description="Disordered" evidence="5">
    <location>
        <begin position="556"/>
        <end position="577"/>
    </location>
</feature>
<dbReference type="GO" id="GO:0055085">
    <property type="term" value="P:transmembrane transport"/>
    <property type="evidence" value="ECO:0007669"/>
    <property type="project" value="UniProtKB-ARBA"/>
</dbReference>
<proteinExistence type="inferred from homology"/>
<keyword evidence="2" id="KW-0813">Transport</keyword>
<reference evidence="7 8" key="1">
    <citation type="submission" date="2021-04" db="EMBL/GenBank/DDBJ databases">
        <authorList>
            <person name="Tang X."/>
            <person name="Zhou X."/>
            <person name="Chen X."/>
            <person name="Cernava T."/>
            <person name="Zhang C."/>
        </authorList>
    </citation>
    <scope>NUCLEOTIDE SEQUENCE [LARGE SCALE GENOMIC DNA]</scope>
    <source>
        <strain evidence="7 8">BH-SS-21</strain>
    </source>
</reference>
<dbReference type="EMBL" id="JAGPYQ010000002">
    <property type="protein sequence ID" value="MBQ0854656.1"/>
    <property type="molecule type" value="Genomic_DNA"/>
</dbReference>
<dbReference type="SUPFAM" id="SSF52540">
    <property type="entry name" value="P-loop containing nucleoside triphosphate hydrolases"/>
    <property type="match status" value="2"/>
</dbReference>
<feature type="region of interest" description="Disordered" evidence="5">
    <location>
        <begin position="272"/>
        <end position="303"/>
    </location>
</feature>
<dbReference type="AlphaFoldDB" id="A0A940Y2X0"/>
<organism evidence="7 8">
    <name type="scientific">Streptomyces liliiviolaceus</name>
    <dbReference type="NCBI Taxonomy" id="2823109"/>
    <lineage>
        <taxon>Bacteria</taxon>
        <taxon>Bacillati</taxon>
        <taxon>Actinomycetota</taxon>
        <taxon>Actinomycetes</taxon>
        <taxon>Kitasatosporales</taxon>
        <taxon>Streptomycetaceae</taxon>
        <taxon>Streptomyces</taxon>
    </lineage>
</organism>
<feature type="domain" description="ABC transporter" evidence="6">
    <location>
        <begin position="56"/>
        <end position="296"/>
    </location>
</feature>
<dbReference type="PANTHER" id="PTHR43776">
    <property type="entry name" value="TRANSPORT ATP-BINDING PROTEIN"/>
    <property type="match status" value="1"/>
</dbReference>
<dbReference type="InterPro" id="IPR027417">
    <property type="entry name" value="P-loop_NTPase"/>
</dbReference>
<dbReference type="Pfam" id="PF00005">
    <property type="entry name" value="ABC_tran"/>
    <property type="match status" value="2"/>
</dbReference>
<dbReference type="GO" id="GO:0005524">
    <property type="term" value="F:ATP binding"/>
    <property type="evidence" value="ECO:0007669"/>
    <property type="project" value="UniProtKB-KW"/>
</dbReference>
<evidence type="ECO:0000313" key="7">
    <source>
        <dbReference type="EMBL" id="MBQ0854656.1"/>
    </source>
</evidence>